<dbReference type="Proteomes" id="UP001497623">
    <property type="component" value="Unassembled WGS sequence"/>
</dbReference>
<protein>
    <submittedName>
        <fullName evidence="2">Uncharacterized protein</fullName>
    </submittedName>
</protein>
<comment type="caution">
    <text evidence="2">The sequence shown here is derived from an EMBL/GenBank/DDBJ whole genome shotgun (WGS) entry which is preliminary data.</text>
</comment>
<evidence type="ECO:0000256" key="1">
    <source>
        <dbReference type="SAM" id="Coils"/>
    </source>
</evidence>
<dbReference type="AlphaFoldDB" id="A0AAV2R8Z0"/>
<evidence type="ECO:0000313" key="3">
    <source>
        <dbReference type="Proteomes" id="UP001497623"/>
    </source>
</evidence>
<gene>
    <name evidence="2" type="ORF">MNOR_LOCUS21548</name>
</gene>
<feature type="non-terminal residue" evidence="2">
    <location>
        <position position="231"/>
    </location>
</feature>
<sequence>NPWSSLVSDSQCSIQVERVEAFVMQAWEKHQNNRQAHRPSAVKHPVKERDFVTYNYNYEDLSSHDEGDTLSSILVRAMDRKDRHKQLEEQRKIRQLEEAKRKSEQEQLLIVEQRRRQSEALRQMQDRHRLRVLREEQRRRKEAQEHRQRELADAHYRKILLRQYFRKLEHAVTRSRDKHQRAVDHHRRKLLTVGLSKITMNAHDEIRWRVHLATSFYNTALLNKCFTQWKE</sequence>
<feature type="coiled-coil region" evidence="1">
    <location>
        <begin position="86"/>
        <end position="154"/>
    </location>
</feature>
<reference evidence="2 3" key="1">
    <citation type="submission" date="2024-05" db="EMBL/GenBank/DDBJ databases">
        <authorList>
            <person name="Wallberg A."/>
        </authorList>
    </citation>
    <scope>NUCLEOTIDE SEQUENCE [LARGE SCALE GENOMIC DNA]</scope>
</reference>
<evidence type="ECO:0000313" key="2">
    <source>
        <dbReference type="EMBL" id="CAL4118878.1"/>
    </source>
</evidence>
<feature type="non-terminal residue" evidence="2">
    <location>
        <position position="1"/>
    </location>
</feature>
<proteinExistence type="predicted"/>
<keyword evidence="3" id="KW-1185">Reference proteome</keyword>
<name>A0AAV2R8Z0_MEGNR</name>
<organism evidence="2 3">
    <name type="scientific">Meganyctiphanes norvegica</name>
    <name type="common">Northern krill</name>
    <name type="synonym">Thysanopoda norvegica</name>
    <dbReference type="NCBI Taxonomy" id="48144"/>
    <lineage>
        <taxon>Eukaryota</taxon>
        <taxon>Metazoa</taxon>
        <taxon>Ecdysozoa</taxon>
        <taxon>Arthropoda</taxon>
        <taxon>Crustacea</taxon>
        <taxon>Multicrustacea</taxon>
        <taxon>Malacostraca</taxon>
        <taxon>Eumalacostraca</taxon>
        <taxon>Eucarida</taxon>
        <taxon>Euphausiacea</taxon>
        <taxon>Euphausiidae</taxon>
        <taxon>Meganyctiphanes</taxon>
    </lineage>
</organism>
<accession>A0AAV2R8Z0</accession>
<keyword evidence="1" id="KW-0175">Coiled coil</keyword>
<dbReference type="EMBL" id="CAXKWB010017443">
    <property type="protein sequence ID" value="CAL4118878.1"/>
    <property type="molecule type" value="Genomic_DNA"/>
</dbReference>